<dbReference type="InterPro" id="IPR004046">
    <property type="entry name" value="GST_C"/>
</dbReference>
<dbReference type="SUPFAM" id="SSF47616">
    <property type="entry name" value="GST C-terminal domain-like"/>
    <property type="match status" value="1"/>
</dbReference>
<dbReference type="OrthoDB" id="9810080at2"/>
<dbReference type="SFLD" id="SFLDS00019">
    <property type="entry name" value="Glutathione_Transferase_(cytos"/>
    <property type="match status" value="1"/>
</dbReference>
<evidence type="ECO:0000256" key="1">
    <source>
        <dbReference type="ARBA" id="ARBA00007409"/>
    </source>
</evidence>
<keyword evidence="2 6" id="KW-0808">Transferase</keyword>
<dbReference type="Pfam" id="PF00043">
    <property type="entry name" value="GST_C"/>
    <property type="match status" value="1"/>
</dbReference>
<dbReference type="PROSITE" id="PS50405">
    <property type="entry name" value="GST_CTER"/>
    <property type="match status" value="1"/>
</dbReference>
<dbReference type="FunFam" id="3.40.30.10:FF:000039">
    <property type="entry name" value="Glutathione S-transferase domain"/>
    <property type="match status" value="1"/>
</dbReference>
<dbReference type="RefSeq" id="WP_103911568.1">
    <property type="nucleotide sequence ID" value="NZ_FNUZ01000006.1"/>
</dbReference>
<evidence type="ECO:0000313" key="7">
    <source>
        <dbReference type="Proteomes" id="UP000236752"/>
    </source>
</evidence>
<dbReference type="InterPro" id="IPR036249">
    <property type="entry name" value="Thioredoxin-like_sf"/>
</dbReference>
<dbReference type="AlphaFoldDB" id="A0A1H6B5N2"/>
<proteinExistence type="inferred from homology"/>
<feature type="domain" description="GST C-terminal" evidence="5">
    <location>
        <begin position="90"/>
        <end position="215"/>
    </location>
</feature>
<accession>A0A1H6B5N2</accession>
<protein>
    <submittedName>
        <fullName evidence="6">Glutathione S-transferase</fullName>
    </submittedName>
</protein>
<dbReference type="InterPro" id="IPR040079">
    <property type="entry name" value="Glutathione_S-Trfase"/>
</dbReference>
<sequence length="215" mass="24051">MLVNVMRLYNANFSPNALRVRAVAHELGVELEIVEVDIRAGDNRAAEFLARNPNAKVPVLEDGNFVLWESRAICAYLAGIRPEAGPYPDGLKARTLVDQWAWWQAIHLGPAMQKLSFELFLKEKFGMGDPDPTVVEAERKATDQFLAVLETGLDNRDWIAGTLSLADFYLATTFMYRDQAGISLDEFPRIAGWIGRLEARDSWQKAVAPLLALFA</sequence>
<dbReference type="PROSITE" id="PS50404">
    <property type="entry name" value="GST_NTER"/>
    <property type="match status" value="1"/>
</dbReference>
<dbReference type="Gene3D" id="3.40.30.10">
    <property type="entry name" value="Glutaredoxin"/>
    <property type="match status" value="1"/>
</dbReference>
<dbReference type="InterPro" id="IPR004045">
    <property type="entry name" value="Glutathione_S-Trfase_N"/>
</dbReference>
<evidence type="ECO:0000256" key="3">
    <source>
        <dbReference type="RuleBase" id="RU003494"/>
    </source>
</evidence>
<comment type="similarity">
    <text evidence="1 3">Belongs to the GST superfamily.</text>
</comment>
<evidence type="ECO:0000256" key="2">
    <source>
        <dbReference type="ARBA" id="ARBA00022679"/>
    </source>
</evidence>
<evidence type="ECO:0000313" key="6">
    <source>
        <dbReference type="EMBL" id="SEG55932.1"/>
    </source>
</evidence>
<dbReference type="InterPro" id="IPR010987">
    <property type="entry name" value="Glutathione-S-Trfase_C-like"/>
</dbReference>
<evidence type="ECO:0000259" key="4">
    <source>
        <dbReference type="PROSITE" id="PS50404"/>
    </source>
</evidence>
<dbReference type="SFLD" id="SFLDG00358">
    <property type="entry name" value="Main_(cytGST)"/>
    <property type="match status" value="1"/>
</dbReference>
<feature type="domain" description="GST N-terminal" evidence="4">
    <location>
        <begin position="4"/>
        <end position="85"/>
    </location>
</feature>
<dbReference type="Gene3D" id="1.20.1050.10">
    <property type="match status" value="1"/>
</dbReference>
<dbReference type="Pfam" id="PF02798">
    <property type="entry name" value="GST_N"/>
    <property type="match status" value="1"/>
</dbReference>
<dbReference type="EMBL" id="FNUZ01000006">
    <property type="protein sequence ID" value="SEG55932.1"/>
    <property type="molecule type" value="Genomic_DNA"/>
</dbReference>
<dbReference type="InterPro" id="IPR036282">
    <property type="entry name" value="Glutathione-S-Trfase_C_sf"/>
</dbReference>
<name>A0A1H6B5N2_9RHOB</name>
<dbReference type="PANTHER" id="PTHR44051:SF8">
    <property type="entry name" value="GLUTATHIONE S-TRANSFERASE GSTA"/>
    <property type="match status" value="1"/>
</dbReference>
<gene>
    <name evidence="6" type="ORF">SAMN04488045_3338</name>
</gene>
<dbReference type="Proteomes" id="UP000236752">
    <property type="component" value="Unassembled WGS sequence"/>
</dbReference>
<evidence type="ECO:0000259" key="5">
    <source>
        <dbReference type="PROSITE" id="PS50405"/>
    </source>
</evidence>
<dbReference type="PANTHER" id="PTHR44051">
    <property type="entry name" value="GLUTATHIONE S-TRANSFERASE-RELATED"/>
    <property type="match status" value="1"/>
</dbReference>
<keyword evidence="7" id="KW-1185">Reference proteome</keyword>
<reference evidence="6 7" key="1">
    <citation type="submission" date="2016-10" db="EMBL/GenBank/DDBJ databases">
        <authorList>
            <person name="de Groot N.N."/>
        </authorList>
    </citation>
    <scope>NUCLEOTIDE SEQUENCE [LARGE SCALE GENOMIC DNA]</scope>
    <source>
        <strain evidence="6 7">DSM 26915</strain>
    </source>
</reference>
<dbReference type="SUPFAM" id="SSF52833">
    <property type="entry name" value="Thioredoxin-like"/>
    <property type="match status" value="1"/>
</dbReference>
<organism evidence="6 7">
    <name type="scientific">Thalassococcus halodurans</name>
    <dbReference type="NCBI Taxonomy" id="373675"/>
    <lineage>
        <taxon>Bacteria</taxon>
        <taxon>Pseudomonadati</taxon>
        <taxon>Pseudomonadota</taxon>
        <taxon>Alphaproteobacteria</taxon>
        <taxon>Rhodobacterales</taxon>
        <taxon>Roseobacteraceae</taxon>
        <taxon>Thalassococcus</taxon>
    </lineage>
</organism>
<dbReference type="SFLD" id="SFLDG01150">
    <property type="entry name" value="Main.1:_Beta-like"/>
    <property type="match status" value="1"/>
</dbReference>
<dbReference type="GO" id="GO:0016740">
    <property type="term" value="F:transferase activity"/>
    <property type="evidence" value="ECO:0007669"/>
    <property type="project" value="UniProtKB-KW"/>
</dbReference>